<dbReference type="EMBL" id="UZAN01039985">
    <property type="protein sequence ID" value="VDP67977.1"/>
    <property type="molecule type" value="Genomic_DNA"/>
</dbReference>
<accession>A0A183A7M9</accession>
<organism evidence="3">
    <name type="scientific">Echinostoma caproni</name>
    <dbReference type="NCBI Taxonomy" id="27848"/>
    <lineage>
        <taxon>Eukaryota</taxon>
        <taxon>Metazoa</taxon>
        <taxon>Spiralia</taxon>
        <taxon>Lophotrochozoa</taxon>
        <taxon>Platyhelminthes</taxon>
        <taxon>Trematoda</taxon>
        <taxon>Digenea</taxon>
        <taxon>Plagiorchiida</taxon>
        <taxon>Echinostomata</taxon>
        <taxon>Echinostomatoidea</taxon>
        <taxon>Echinostomatidae</taxon>
        <taxon>Echinostoma</taxon>
    </lineage>
</organism>
<sequence length="103" mass="11061">MRLSLDLTPIRISGIKFSHHASTAVYTEGRNQSFINNGTALPALRNGYGVKMIDPAASDAPTEIYQELVRLNPRKSSGPDGVSSLVLQNAIGTENECGLPHVI</sequence>
<evidence type="ECO:0000313" key="1">
    <source>
        <dbReference type="EMBL" id="VDP67977.1"/>
    </source>
</evidence>
<protein>
    <submittedName>
        <fullName evidence="3">Transferase</fullName>
    </submittedName>
</protein>
<proteinExistence type="predicted"/>
<evidence type="ECO:0000313" key="3">
    <source>
        <dbReference type="WBParaSite" id="ECPE_0000296701-mRNA-1"/>
    </source>
</evidence>
<reference evidence="3" key="1">
    <citation type="submission" date="2016-06" db="UniProtKB">
        <authorList>
            <consortium name="WormBaseParasite"/>
        </authorList>
    </citation>
    <scope>IDENTIFICATION</scope>
</reference>
<evidence type="ECO:0000313" key="2">
    <source>
        <dbReference type="Proteomes" id="UP000272942"/>
    </source>
</evidence>
<reference evidence="1 2" key="2">
    <citation type="submission" date="2018-11" db="EMBL/GenBank/DDBJ databases">
        <authorList>
            <consortium name="Pathogen Informatics"/>
        </authorList>
    </citation>
    <scope>NUCLEOTIDE SEQUENCE [LARGE SCALE GENOMIC DNA]</scope>
    <source>
        <strain evidence="1 2">Egypt</strain>
    </source>
</reference>
<dbReference type="WBParaSite" id="ECPE_0000296701-mRNA-1">
    <property type="protein sequence ID" value="ECPE_0000296701-mRNA-1"/>
    <property type="gene ID" value="ECPE_0000296701"/>
</dbReference>
<keyword evidence="2" id="KW-1185">Reference proteome</keyword>
<dbReference type="AlphaFoldDB" id="A0A183A7M9"/>
<name>A0A183A7M9_9TREM</name>
<dbReference type="Proteomes" id="UP000272942">
    <property type="component" value="Unassembled WGS sequence"/>
</dbReference>
<gene>
    <name evidence="1" type="ORF">ECPE_LOCUS2964</name>
</gene>